<dbReference type="InterPro" id="IPR027417">
    <property type="entry name" value="P-loop_NTPase"/>
</dbReference>
<evidence type="ECO:0000259" key="6">
    <source>
        <dbReference type="Pfam" id="PF02463"/>
    </source>
</evidence>
<feature type="coiled-coil region" evidence="4">
    <location>
        <begin position="744"/>
        <end position="795"/>
    </location>
</feature>
<feature type="compositionally biased region" description="Acidic residues" evidence="5">
    <location>
        <begin position="81"/>
        <end position="110"/>
    </location>
</feature>
<dbReference type="EMBL" id="JBBXJM010000004">
    <property type="protein sequence ID" value="KAL1408377.1"/>
    <property type="molecule type" value="Genomic_DNA"/>
</dbReference>
<dbReference type="Gene3D" id="3.40.50.300">
    <property type="entry name" value="P-loop containing nucleotide triphosphate hydrolases"/>
    <property type="match status" value="2"/>
</dbReference>
<feature type="region of interest" description="Disordered" evidence="5">
    <location>
        <begin position="1"/>
        <end position="117"/>
    </location>
</feature>
<dbReference type="Proteomes" id="UP001565368">
    <property type="component" value="Unassembled WGS sequence"/>
</dbReference>
<keyword evidence="3 4" id="KW-0175">Coiled coil</keyword>
<evidence type="ECO:0000256" key="3">
    <source>
        <dbReference type="ARBA" id="ARBA00023054"/>
    </source>
</evidence>
<feature type="coiled-coil region" evidence="4">
    <location>
        <begin position="946"/>
        <end position="980"/>
    </location>
</feature>
<evidence type="ECO:0000313" key="7">
    <source>
        <dbReference type="EMBL" id="KAL1408377.1"/>
    </source>
</evidence>
<feature type="coiled-coil region" evidence="4">
    <location>
        <begin position="844"/>
        <end position="892"/>
    </location>
</feature>
<feature type="compositionally biased region" description="Acidic residues" evidence="5">
    <location>
        <begin position="44"/>
        <end position="65"/>
    </location>
</feature>
<dbReference type="GeneID" id="95986232"/>
<sequence>MPPRRATTRNKRRVADSDDDSSDHAESSQRPSGSNNKRQRLADADEEDEEDVEDDVVELISEDEEVKTRTRNKGKRRAVSPDEDEEDEEDEEDRDRDESEPESEGEEGGEAEANGHGGLRLQMQRDEDGFTPGAIVRIKMRNFMTYDFVEFNPGPKLNMILGPNGTGKSSIAAAIVIGLGFPPKTMGRATDIKSYVKQGAEVAETEIELKGQIGTPNLVIWCRFSRDSNKCEFKLNGRPTPHKKIHDVVASFDVQATNLCSFLPQDKVSDFAKMNSTYVLKETMLAAGDSRMTKWHEKLITRGDAAKDVDGELATNMQKRDQLQAQVTELAPEVRYYERRQELEFERAVLRLLVMVSEVRELQKATSVEKKRKDKAKRNHDAIDEKQSGFKDLMKSQKRKQESLSESVEKERVKLEIGHRDLRKAKEDYRAAERESKELEAKLRSIGSETRKWEQEKQRLEARIADNKAILESPQADVTTQLELLAQQKKERLAKVRPLEQKKEEAVAKHRQLTRDAEQINREIADIEDQKKKLSSIDLQRKQRAFKYDPSIQYVCQWLDKNQDKLKGKVCLPPMISANVADKRFSPEPGKNVKVGIHLATVNVTEESANPQRPCSQEQLQALGFDGWAIDFVEADAAVITFLCEYAKMHRSALTLRDGTRIASDNVAQAGITSWVTKTDSNRASRSVYGTRAYQITSNPPRPAVAFNLSVDVEAINKIADNAAKLRRQLNEIERPTAKAKLDSDQCIAEVNALRSELAEANQKMDRLQREARKYDTARIEINMAQKKLDELQNKPSPEVRKNKIQKALLEQVEDRKKAYAKFQRKCMQTDSDVDNLFKATFQATKAAANVRELQAVAKKLEEKAEASFQTVEEANARYRHAKAKSERKLDEFTDLTNGQPAPIKREVKRRCDDPEATAQAKNALVVVETDLEMAVGVTDDVINRHRRLSAELHEREQKVKEQQSKLAQLRSDIDSILAKFNPALDTLVDSVSTRFSNAFQALGCTGEVRMNRVEGDYSEWGIQILVSYRDEQELEVLTASRQSGGERSLATVTYLMSLGEMSRTPFSLVDEINQGMDARAERAVHNQMVKVACSEAAGQYFLITPKLLTDLKYDRAMKVLVVNNGVGIPAPSKDKARSFGPLAAALDRYKRHHGITA</sequence>
<name>A0ABR3Q1E5_9TREE</name>
<dbReference type="SUPFAM" id="SSF52540">
    <property type="entry name" value="P-loop containing nucleoside triphosphate hydrolases"/>
    <property type="match status" value="1"/>
</dbReference>
<feature type="coiled-coil region" evidence="4">
    <location>
        <begin position="503"/>
        <end position="537"/>
    </location>
</feature>
<dbReference type="PANTHER" id="PTHR45916">
    <property type="entry name" value="STRUCTURAL MAINTENANCE OF CHROMOSOMES PROTEIN 5"/>
    <property type="match status" value="1"/>
</dbReference>
<feature type="domain" description="RecF/RecN/SMC N-terminal" evidence="6">
    <location>
        <begin position="135"/>
        <end position="1126"/>
    </location>
</feature>
<comment type="caution">
    <text evidence="7">The sequence shown here is derived from an EMBL/GenBank/DDBJ whole genome shotgun (WGS) entry which is preliminary data.</text>
</comment>
<dbReference type="Pfam" id="PF02463">
    <property type="entry name" value="SMC_N"/>
    <property type="match status" value="1"/>
</dbReference>
<feature type="compositionally biased region" description="Basic residues" evidence="5">
    <location>
        <begin position="1"/>
        <end position="12"/>
    </location>
</feature>
<feature type="region of interest" description="Disordered" evidence="5">
    <location>
        <begin position="366"/>
        <end position="407"/>
    </location>
</feature>
<feature type="compositionally biased region" description="Basic and acidic residues" evidence="5">
    <location>
        <begin position="379"/>
        <end position="407"/>
    </location>
</feature>
<dbReference type="RefSeq" id="XP_069208321.1">
    <property type="nucleotide sequence ID" value="XM_069353679.1"/>
</dbReference>
<feature type="compositionally biased region" description="Basic residues" evidence="5">
    <location>
        <begin position="69"/>
        <end position="78"/>
    </location>
</feature>
<evidence type="ECO:0000256" key="5">
    <source>
        <dbReference type="SAM" id="MobiDB-lite"/>
    </source>
</evidence>
<comment type="similarity">
    <text evidence="1">Belongs to the SMC family. SMC5 subfamily.</text>
</comment>
<reference evidence="7 8" key="1">
    <citation type="submission" date="2023-08" db="EMBL/GenBank/DDBJ databases">
        <title>Annotated Genome Sequence of Vanrija albida AlHP1.</title>
        <authorList>
            <person name="Herzog R."/>
        </authorList>
    </citation>
    <scope>NUCLEOTIDE SEQUENCE [LARGE SCALE GENOMIC DNA]</scope>
    <source>
        <strain evidence="7 8">AlHP1</strain>
    </source>
</reference>
<evidence type="ECO:0000256" key="4">
    <source>
        <dbReference type="SAM" id="Coils"/>
    </source>
</evidence>
<keyword evidence="8" id="KW-1185">Reference proteome</keyword>
<protein>
    <recommendedName>
        <fullName evidence="2">Structural maintenance of chromosomes protein 5</fullName>
    </recommendedName>
</protein>
<evidence type="ECO:0000256" key="2">
    <source>
        <dbReference type="ARBA" id="ARBA00018687"/>
    </source>
</evidence>
<organism evidence="7 8">
    <name type="scientific">Vanrija albida</name>
    <dbReference type="NCBI Taxonomy" id="181172"/>
    <lineage>
        <taxon>Eukaryota</taxon>
        <taxon>Fungi</taxon>
        <taxon>Dikarya</taxon>
        <taxon>Basidiomycota</taxon>
        <taxon>Agaricomycotina</taxon>
        <taxon>Tremellomycetes</taxon>
        <taxon>Trichosporonales</taxon>
        <taxon>Trichosporonaceae</taxon>
        <taxon>Vanrija</taxon>
    </lineage>
</organism>
<accession>A0ABR3Q1E5</accession>
<evidence type="ECO:0000313" key="8">
    <source>
        <dbReference type="Proteomes" id="UP001565368"/>
    </source>
</evidence>
<evidence type="ECO:0000256" key="1">
    <source>
        <dbReference type="ARBA" id="ARBA00010171"/>
    </source>
</evidence>
<dbReference type="PANTHER" id="PTHR45916:SF1">
    <property type="entry name" value="STRUCTURAL MAINTENANCE OF CHROMOSOMES PROTEIN 5"/>
    <property type="match status" value="1"/>
</dbReference>
<feature type="coiled-coil region" evidence="4">
    <location>
        <begin position="415"/>
        <end position="470"/>
    </location>
</feature>
<dbReference type="InterPro" id="IPR003395">
    <property type="entry name" value="RecF/RecN/SMC_N"/>
</dbReference>
<gene>
    <name evidence="7" type="primary">SMC5</name>
    <name evidence="7" type="ORF">Q8F55_005189</name>
</gene>
<proteinExistence type="inferred from homology"/>